<keyword evidence="4" id="KW-0479">Metal-binding</keyword>
<dbReference type="InterPro" id="IPR003000">
    <property type="entry name" value="Sirtuin"/>
</dbReference>
<dbReference type="InterPro" id="IPR026591">
    <property type="entry name" value="Sirtuin_cat_small_dom_sf"/>
</dbReference>
<dbReference type="PROSITE" id="PS50305">
    <property type="entry name" value="SIRTUIN"/>
    <property type="match status" value="1"/>
</dbReference>
<dbReference type="Pfam" id="PF02146">
    <property type="entry name" value="SIR2"/>
    <property type="match status" value="1"/>
</dbReference>
<dbReference type="RefSeq" id="WP_180703111.1">
    <property type="nucleotide sequence ID" value="NZ_LN555523.1"/>
</dbReference>
<evidence type="ECO:0000256" key="4">
    <source>
        <dbReference type="PROSITE-ProRule" id="PRU00236"/>
    </source>
</evidence>
<dbReference type="EMBL" id="LN555523">
    <property type="protein sequence ID" value="CED93389.1"/>
    <property type="molecule type" value="Genomic_DNA"/>
</dbReference>
<dbReference type="GeneID" id="82204818"/>
<keyword evidence="4" id="KW-0862">Zinc</keyword>
<dbReference type="InterPro" id="IPR050134">
    <property type="entry name" value="NAD-dep_sirtuin_deacylases"/>
</dbReference>
<gene>
    <name evidence="6" type="ORF">CRIB_636</name>
</gene>
<keyword evidence="7" id="KW-1185">Reference proteome</keyword>
<keyword evidence="6" id="KW-0378">Hydrolase</keyword>
<organism evidence="6 7">
    <name type="scientific">Romboutsia ilealis</name>
    <dbReference type="NCBI Taxonomy" id="1115758"/>
    <lineage>
        <taxon>Bacteria</taxon>
        <taxon>Bacillati</taxon>
        <taxon>Bacillota</taxon>
        <taxon>Clostridia</taxon>
        <taxon>Peptostreptococcales</taxon>
        <taxon>Peptostreptococcaceae</taxon>
        <taxon>Romboutsia</taxon>
    </lineage>
</organism>
<dbReference type="GO" id="GO:0017136">
    <property type="term" value="F:histone deacetylase activity, NAD-dependent"/>
    <property type="evidence" value="ECO:0007669"/>
    <property type="project" value="TreeGrafter"/>
</dbReference>
<evidence type="ECO:0000256" key="1">
    <source>
        <dbReference type="ARBA" id="ARBA00012928"/>
    </source>
</evidence>
<dbReference type="PANTHER" id="PTHR11085">
    <property type="entry name" value="NAD-DEPENDENT PROTEIN DEACYLASE SIRTUIN-5, MITOCHONDRIAL-RELATED"/>
    <property type="match status" value="1"/>
</dbReference>
<feature type="domain" description="Deacetylase sirtuin-type" evidence="5">
    <location>
        <begin position="1"/>
        <end position="247"/>
    </location>
</feature>
<dbReference type="Gene3D" id="3.40.50.1220">
    <property type="entry name" value="TPP-binding domain"/>
    <property type="match status" value="1"/>
</dbReference>
<dbReference type="Gene3D" id="3.30.1600.10">
    <property type="entry name" value="SIR2/SIRT2 'Small Domain"/>
    <property type="match status" value="1"/>
</dbReference>
<protein>
    <recommendedName>
        <fullName evidence="1">protein acetyllysine N-acetyltransferase</fullName>
        <ecNumber evidence="1">2.3.1.286</ecNumber>
    </recommendedName>
</protein>
<evidence type="ECO:0000256" key="2">
    <source>
        <dbReference type="ARBA" id="ARBA00022679"/>
    </source>
</evidence>
<accession>A0A1V1HZT2</accession>
<feature type="binding site" evidence="4">
    <location>
        <position position="154"/>
    </location>
    <ligand>
        <name>Zn(2+)</name>
        <dbReference type="ChEBI" id="CHEBI:29105"/>
    </ligand>
</feature>
<comment type="caution">
    <text evidence="4">Lacks conserved residue(s) required for the propagation of feature annotation.</text>
</comment>
<dbReference type="GO" id="GO:0016787">
    <property type="term" value="F:hydrolase activity"/>
    <property type="evidence" value="ECO:0007669"/>
    <property type="project" value="UniProtKB-KW"/>
</dbReference>
<keyword evidence="3" id="KW-0520">NAD</keyword>
<dbReference type="KEGG" id="ril:CRIB_636"/>
<feature type="binding site" evidence="4">
    <location>
        <position position="140"/>
    </location>
    <ligand>
        <name>Zn(2+)</name>
        <dbReference type="ChEBI" id="CHEBI:29105"/>
    </ligand>
</feature>
<dbReference type="InterPro" id="IPR026590">
    <property type="entry name" value="Ssirtuin_cat_dom"/>
</dbReference>
<dbReference type="SUPFAM" id="SSF52467">
    <property type="entry name" value="DHS-like NAD/FAD-binding domain"/>
    <property type="match status" value="1"/>
</dbReference>
<keyword evidence="2" id="KW-0808">Transferase</keyword>
<feature type="binding site" evidence="4">
    <location>
        <position position="122"/>
    </location>
    <ligand>
        <name>Zn(2+)</name>
        <dbReference type="ChEBI" id="CHEBI:29105"/>
    </ligand>
</feature>
<reference evidence="6 7" key="1">
    <citation type="submission" date="2014-04" db="EMBL/GenBank/DDBJ databases">
        <authorList>
            <person name="Hornung B.V."/>
        </authorList>
    </citation>
    <scope>NUCLEOTIDE SEQUENCE [LARGE SCALE GENOMIC DNA]</scope>
    <source>
        <strain evidence="6 7">CRIB</strain>
    </source>
</reference>
<evidence type="ECO:0000256" key="3">
    <source>
        <dbReference type="ARBA" id="ARBA00023027"/>
    </source>
</evidence>
<evidence type="ECO:0000313" key="6">
    <source>
        <dbReference type="EMBL" id="CED93389.1"/>
    </source>
</evidence>
<evidence type="ECO:0000259" key="5">
    <source>
        <dbReference type="PROSITE" id="PS50305"/>
    </source>
</evidence>
<evidence type="ECO:0000313" key="7">
    <source>
        <dbReference type="Proteomes" id="UP000245622"/>
    </source>
</evidence>
<dbReference type="GO" id="GO:0046872">
    <property type="term" value="F:metal ion binding"/>
    <property type="evidence" value="ECO:0007669"/>
    <property type="project" value="UniProtKB-KW"/>
</dbReference>
<dbReference type="GO" id="GO:0070403">
    <property type="term" value="F:NAD+ binding"/>
    <property type="evidence" value="ECO:0007669"/>
    <property type="project" value="InterPro"/>
</dbReference>
<dbReference type="Proteomes" id="UP000245622">
    <property type="component" value="Chromosome 1"/>
</dbReference>
<dbReference type="EC" id="2.3.1.286" evidence="1"/>
<dbReference type="InterPro" id="IPR029035">
    <property type="entry name" value="DHS-like_NAD/FAD-binding_dom"/>
</dbReference>
<name>A0A1V1HZT2_9FIRM</name>
<dbReference type="PANTHER" id="PTHR11085:SF10">
    <property type="entry name" value="NAD-DEPENDENT PROTEIN DEACYLASE SIRTUIN-5, MITOCHONDRIAL-RELATED"/>
    <property type="match status" value="1"/>
</dbReference>
<feature type="binding site" evidence="4">
    <location>
        <position position="125"/>
    </location>
    <ligand>
        <name>Zn(2+)</name>
        <dbReference type="ChEBI" id="CHEBI:29105"/>
    </ligand>
</feature>
<proteinExistence type="predicted"/>
<sequence length="247" mass="28545">MYEIIANLIKESKKTTVITGDGISVGLQTINHKRKVDNQIYNGIHLTKLCNKDFDKSDNDFISYYRDIYKQISLNKPNRAHYIIEEWKNKKIIDLVITQNIDGYHGIKNVIELYGNINNFYCTNCKKKFNSKYYQKSYKCNNGKDNFKNKYTKCNGTLRPNIVLYGESPNHLELALFNIYKSDIVLIIGTEMSISPINKLPVMAKEVGAKLIAINKEPIESISNYIDYYIYGEDVIDVLEKLNNLIA</sequence>
<dbReference type="AlphaFoldDB" id="A0A1V1HZT2"/>